<dbReference type="Proteomes" id="UP001315967">
    <property type="component" value="Chromosome"/>
</dbReference>
<dbReference type="EMBL" id="CP102453">
    <property type="protein sequence ID" value="UUX33857.1"/>
    <property type="molecule type" value="Genomic_DNA"/>
</dbReference>
<evidence type="ECO:0000256" key="6">
    <source>
        <dbReference type="ARBA" id="ARBA00034125"/>
    </source>
</evidence>
<feature type="transmembrane region" description="Helical" evidence="7">
    <location>
        <begin position="197"/>
        <end position="216"/>
    </location>
</feature>
<accession>A0ABY5P537</accession>
<feature type="domain" description="Threonine/serine exporter-like N-terminal" evidence="8">
    <location>
        <begin position="11"/>
        <end position="251"/>
    </location>
</feature>
<keyword evidence="3 7" id="KW-0812">Transmembrane</keyword>
<keyword evidence="10" id="KW-1185">Reference proteome</keyword>
<feature type="transmembrane region" description="Helical" evidence="7">
    <location>
        <begin position="123"/>
        <end position="156"/>
    </location>
</feature>
<dbReference type="PANTHER" id="PTHR34390:SF2">
    <property type="entry name" value="SUCCINATE TRANSPORTER SUBUNIT YJJP-RELATED"/>
    <property type="match status" value="1"/>
</dbReference>
<evidence type="ECO:0000256" key="1">
    <source>
        <dbReference type="ARBA" id="ARBA00004651"/>
    </source>
</evidence>
<feature type="transmembrane region" description="Helical" evidence="7">
    <location>
        <begin position="168"/>
        <end position="190"/>
    </location>
</feature>
<evidence type="ECO:0000256" key="3">
    <source>
        <dbReference type="ARBA" id="ARBA00022692"/>
    </source>
</evidence>
<evidence type="ECO:0000256" key="5">
    <source>
        <dbReference type="ARBA" id="ARBA00023136"/>
    </source>
</evidence>
<evidence type="ECO:0000259" key="8">
    <source>
        <dbReference type="Pfam" id="PF06738"/>
    </source>
</evidence>
<organism evidence="9 10">
    <name type="scientific">Fundicoccus culcitae</name>
    <dbReference type="NCBI Taxonomy" id="2969821"/>
    <lineage>
        <taxon>Bacteria</taxon>
        <taxon>Bacillati</taxon>
        <taxon>Bacillota</taxon>
        <taxon>Bacilli</taxon>
        <taxon>Lactobacillales</taxon>
        <taxon>Aerococcaceae</taxon>
        <taxon>Fundicoccus</taxon>
    </lineage>
</organism>
<evidence type="ECO:0000256" key="7">
    <source>
        <dbReference type="SAM" id="Phobius"/>
    </source>
</evidence>
<comment type="subcellular location">
    <subcellularLocation>
        <location evidence="1">Cell membrane</location>
        <topology evidence="1">Multi-pass membrane protein</topology>
    </subcellularLocation>
</comment>
<name>A0ABY5P537_9LACT</name>
<evidence type="ECO:0000256" key="2">
    <source>
        <dbReference type="ARBA" id="ARBA00022475"/>
    </source>
</evidence>
<dbReference type="RefSeq" id="WP_313793360.1">
    <property type="nucleotide sequence ID" value="NZ_CP102453.1"/>
</dbReference>
<sequence length="262" mass="28457">MYSKYKKIAETAALAGVIMLESHAESYRVEDTVRRMLATSGLDITEVVSTTTALYITLDDSNPEVESITLVRRISSRGNHLRKIYRVNNISRALTANEITIEEANQQLKVVDQMEYTPQQKMIATNILVVAFAILLGGNIGEVIVSIFAGAIVSYSTAIKQFFGMNDFIYGMFTTALVALIFPIVIYFIPYQISSDIIIISGLMPLYPGTAFTNGVRDTLKGDYNSGLARIADALVIALSLALGVVLGLSISGGVISLLSNI</sequence>
<evidence type="ECO:0000313" key="10">
    <source>
        <dbReference type="Proteomes" id="UP001315967"/>
    </source>
</evidence>
<reference evidence="9 10" key="1">
    <citation type="submission" date="2022-08" db="EMBL/GenBank/DDBJ databases">
        <title>Aerococcaceae sp. nov isolated from spoiled eye mask.</title>
        <authorList>
            <person name="Zhou G."/>
            <person name="Xie X.-B."/>
            <person name="Shi Q.-S."/>
            <person name="Wang Y.-S."/>
            <person name="Wen X."/>
            <person name="Peng H."/>
            <person name="Yang X.-J."/>
            <person name="Tao H.-B."/>
            <person name="Huang X.-M."/>
        </authorList>
    </citation>
    <scope>NUCLEOTIDE SEQUENCE [LARGE SCALE GENOMIC DNA]</scope>
    <source>
        <strain evidence="10">DM20194951</strain>
    </source>
</reference>
<protein>
    <submittedName>
        <fullName evidence="9">Threonine/serine exporter family protein</fullName>
    </submittedName>
</protein>
<keyword evidence="4 7" id="KW-1133">Transmembrane helix</keyword>
<keyword evidence="2" id="KW-1003">Cell membrane</keyword>
<dbReference type="PANTHER" id="PTHR34390">
    <property type="entry name" value="UPF0442 PROTEIN YJJB-RELATED"/>
    <property type="match status" value="1"/>
</dbReference>
<dbReference type="InterPro" id="IPR010619">
    <property type="entry name" value="ThrE-like_N"/>
</dbReference>
<comment type="similarity">
    <text evidence="6">Belongs to the ThrE exporter (TC 2.A.79) family.</text>
</comment>
<evidence type="ECO:0000256" key="4">
    <source>
        <dbReference type="ARBA" id="ARBA00022989"/>
    </source>
</evidence>
<evidence type="ECO:0000313" key="9">
    <source>
        <dbReference type="EMBL" id="UUX33857.1"/>
    </source>
</evidence>
<keyword evidence="5 7" id="KW-0472">Membrane</keyword>
<dbReference type="Pfam" id="PF06738">
    <property type="entry name" value="ThrE"/>
    <property type="match status" value="1"/>
</dbReference>
<proteinExistence type="inferred from homology"/>
<dbReference type="InterPro" id="IPR050539">
    <property type="entry name" value="ThrE_Dicarb/AminoAcid_Exp"/>
</dbReference>
<feature type="transmembrane region" description="Helical" evidence="7">
    <location>
        <begin position="236"/>
        <end position="259"/>
    </location>
</feature>
<gene>
    <name evidence="9" type="ORF">NRE15_13375</name>
</gene>